<dbReference type="AlphaFoldDB" id="A0AA47MCW8"/>
<evidence type="ECO:0000313" key="2">
    <source>
        <dbReference type="EMBL" id="KAK0137933.1"/>
    </source>
</evidence>
<protein>
    <submittedName>
        <fullName evidence="2">RNA-directed DNA polymerase from mobile element jockey</fullName>
    </submittedName>
</protein>
<evidence type="ECO:0000259" key="1">
    <source>
        <dbReference type="PROSITE" id="PS50878"/>
    </source>
</evidence>
<reference evidence="2" key="1">
    <citation type="journal article" date="2023" name="Front. Mar. Sci.">
        <title>A new Merluccius polli reference genome to investigate the effects of global change in West African waters.</title>
        <authorList>
            <person name="Mateo J.L."/>
            <person name="Blanco-Fernandez C."/>
            <person name="Garcia-Vazquez E."/>
            <person name="Machado-Schiaffino G."/>
        </authorList>
    </citation>
    <scope>NUCLEOTIDE SEQUENCE</scope>
    <source>
        <strain evidence="2">C29</strain>
        <tissue evidence="2">Fin</tissue>
    </source>
</reference>
<dbReference type="Gene3D" id="3.40.50.12700">
    <property type="match status" value="1"/>
</dbReference>
<comment type="caution">
    <text evidence="2">The sequence shown here is derived from an EMBL/GenBank/DDBJ whole genome shotgun (WGS) entry which is preliminary data.</text>
</comment>
<keyword evidence="2" id="KW-0548">Nucleotidyltransferase</keyword>
<name>A0AA47MCW8_MERPO</name>
<dbReference type="InterPro" id="IPR000477">
    <property type="entry name" value="RT_dom"/>
</dbReference>
<dbReference type="Pfam" id="PF00078">
    <property type="entry name" value="RVT_1"/>
    <property type="match status" value="1"/>
</dbReference>
<keyword evidence="2" id="KW-0695">RNA-directed DNA polymerase</keyword>
<dbReference type="EMBL" id="JAOPHQ010004841">
    <property type="protein sequence ID" value="KAK0137933.1"/>
    <property type="molecule type" value="Genomic_DNA"/>
</dbReference>
<dbReference type="GO" id="GO:0003964">
    <property type="term" value="F:RNA-directed DNA polymerase activity"/>
    <property type="evidence" value="ECO:0007669"/>
    <property type="project" value="UniProtKB-KW"/>
</dbReference>
<keyword evidence="2" id="KW-0808">Transferase</keyword>
<accession>A0AA47MCW8</accession>
<proteinExistence type="predicted"/>
<dbReference type="Proteomes" id="UP001174136">
    <property type="component" value="Unassembled WGS sequence"/>
</dbReference>
<feature type="domain" description="Reverse transcriptase" evidence="1">
    <location>
        <begin position="1"/>
        <end position="185"/>
    </location>
</feature>
<sequence>MDRQSEKLHQDFEMLCCTIQNLGKSCIISGPIPSLSKGSECFSRLFSLHQWLRTFCLAVGITKSEFLPLTKGVPQGSVLGPVLFTIFINDIASSLNNCNVHLYADDTILYCTADTINLAIDSLQLAFNVLQESLFSLKLVLNPNKTKFMLFSRGKGIDPSVLHLKTLSGSNIEQVPVYKYLGIWIDEKLNFSSHIDCLAKQLRQKIGFFYRHKSSLPLSCRKRIIESVFMPVLDYGDIIYRNASMSSLKILDVIYHSAIRFATSASYNTHHCTLYATIGWSSLTERRFKHWIQFIYKAIIGKLPSYISLLLNCQSSAYQTRSSSYFLLTVPNARTELGKSAFCFDAPMSWNLIQRTLKLESLITFEQFKVLISNLPTPVCNCFL</sequence>
<dbReference type="PANTHER" id="PTHR33332">
    <property type="entry name" value="REVERSE TRANSCRIPTASE DOMAIN-CONTAINING PROTEIN"/>
    <property type="match status" value="1"/>
</dbReference>
<dbReference type="SUPFAM" id="SSF56672">
    <property type="entry name" value="DNA/RNA polymerases"/>
    <property type="match status" value="1"/>
</dbReference>
<organism evidence="2 3">
    <name type="scientific">Merluccius polli</name>
    <name type="common">Benguela hake</name>
    <name type="synonym">Merluccius cadenati</name>
    <dbReference type="NCBI Taxonomy" id="89951"/>
    <lineage>
        <taxon>Eukaryota</taxon>
        <taxon>Metazoa</taxon>
        <taxon>Chordata</taxon>
        <taxon>Craniata</taxon>
        <taxon>Vertebrata</taxon>
        <taxon>Euteleostomi</taxon>
        <taxon>Actinopterygii</taxon>
        <taxon>Neopterygii</taxon>
        <taxon>Teleostei</taxon>
        <taxon>Neoteleostei</taxon>
        <taxon>Acanthomorphata</taxon>
        <taxon>Zeiogadaria</taxon>
        <taxon>Gadariae</taxon>
        <taxon>Gadiformes</taxon>
        <taxon>Gadoidei</taxon>
        <taxon>Merlucciidae</taxon>
        <taxon>Merluccius</taxon>
    </lineage>
</organism>
<dbReference type="PROSITE" id="PS50878">
    <property type="entry name" value="RT_POL"/>
    <property type="match status" value="1"/>
</dbReference>
<evidence type="ECO:0000313" key="3">
    <source>
        <dbReference type="Proteomes" id="UP001174136"/>
    </source>
</evidence>
<keyword evidence="3" id="KW-1185">Reference proteome</keyword>
<dbReference type="InterPro" id="IPR043502">
    <property type="entry name" value="DNA/RNA_pol_sf"/>
</dbReference>
<gene>
    <name evidence="2" type="primary">pol_86</name>
    <name evidence="2" type="ORF">N1851_025857</name>
</gene>